<feature type="compositionally biased region" description="Polar residues" evidence="1">
    <location>
        <begin position="394"/>
        <end position="405"/>
    </location>
</feature>
<evidence type="ECO:0000313" key="3">
    <source>
        <dbReference type="Proteomes" id="UP000789759"/>
    </source>
</evidence>
<name>A0A9N9DK86_9GLOM</name>
<sequence length="674" mass="76791">MIKTVDNRDELIKYCFDILVTEQNEKEIAIDDEEEPSNSSTEIAIQESAQNSSFDVEAYSTLSINNQISNDFIYLIPIQCADSLSDEYSISDEENDERNFDAALTLLHEAKETSQSTDRHQFKINTKFKAAKKVKVNDGRVSSNLIEDSSLKSMNEALDQSLVVNDVQENTSNKVNELTVGDKCDEVKDIQMGQQDNTINKKERMEYSSSESSDADLDGISNKIVNLSQTSNDPEFGEETDALLPNSHSSINAIINTLQAVGIDNQISIDNECVTDNQQAENNGKSIEPMLSDEKVDELLLDFYLQINIAVNTSQTVSTDNQISLENEYATDNQQAENNREMDKQPSINFISGMLEQTTLAENSTQVDDIGSIQDNDYEEDFDFTGNSEKPKQKSTSHNGSSTNDSIEDRVESANFSIVVIENKEIDKYFSSSQKSFTQLDSSQSSISLQDNISDRQISPIITQHEQPNREIVNEDSSSPKYYQYCYFKLLGDFIPGENRTSILLIIRITNDKYIKNTENKIDNSQVIPLDINTVQTYSSDDNWETDSQEKVDIRCQIRNIYRQISDRGTNFNNARVQYILSLCELVRISYELTKKVKELKKDNKFTVSRFIEVKDQETGWNVISKSKRIDPIRLKVMPKSKWEDLIKNIKEKYSVNTDYKLIEKSLKEVEDNF</sequence>
<evidence type="ECO:0000256" key="1">
    <source>
        <dbReference type="SAM" id="MobiDB-lite"/>
    </source>
</evidence>
<feature type="region of interest" description="Disordered" evidence="1">
    <location>
        <begin position="377"/>
        <end position="408"/>
    </location>
</feature>
<organism evidence="2 3">
    <name type="scientific">Cetraspora pellucida</name>
    <dbReference type="NCBI Taxonomy" id="1433469"/>
    <lineage>
        <taxon>Eukaryota</taxon>
        <taxon>Fungi</taxon>
        <taxon>Fungi incertae sedis</taxon>
        <taxon>Mucoromycota</taxon>
        <taxon>Glomeromycotina</taxon>
        <taxon>Glomeromycetes</taxon>
        <taxon>Diversisporales</taxon>
        <taxon>Gigasporaceae</taxon>
        <taxon>Cetraspora</taxon>
    </lineage>
</organism>
<reference evidence="2" key="1">
    <citation type="submission" date="2021-06" db="EMBL/GenBank/DDBJ databases">
        <authorList>
            <person name="Kallberg Y."/>
            <person name="Tangrot J."/>
            <person name="Rosling A."/>
        </authorList>
    </citation>
    <scope>NUCLEOTIDE SEQUENCE</scope>
    <source>
        <strain evidence="2">FL966</strain>
    </source>
</reference>
<feature type="region of interest" description="Disordered" evidence="1">
    <location>
        <begin position="193"/>
        <end position="217"/>
    </location>
</feature>
<dbReference type="Proteomes" id="UP000789759">
    <property type="component" value="Unassembled WGS sequence"/>
</dbReference>
<evidence type="ECO:0000313" key="2">
    <source>
        <dbReference type="EMBL" id="CAG8638826.1"/>
    </source>
</evidence>
<proteinExistence type="predicted"/>
<dbReference type="OrthoDB" id="336088at2759"/>
<accession>A0A9N9DK86</accession>
<gene>
    <name evidence="2" type="ORF">CPELLU_LOCUS8751</name>
</gene>
<comment type="caution">
    <text evidence="2">The sequence shown here is derived from an EMBL/GenBank/DDBJ whole genome shotgun (WGS) entry which is preliminary data.</text>
</comment>
<dbReference type="AlphaFoldDB" id="A0A9N9DK86"/>
<dbReference type="EMBL" id="CAJVQA010006344">
    <property type="protein sequence ID" value="CAG8638826.1"/>
    <property type="molecule type" value="Genomic_DNA"/>
</dbReference>
<keyword evidence="3" id="KW-1185">Reference proteome</keyword>
<protein>
    <submittedName>
        <fullName evidence="2">13992_t:CDS:1</fullName>
    </submittedName>
</protein>